<dbReference type="KEGG" id="vg:19526034"/>
<dbReference type="EMBL" id="KJ489399">
    <property type="protein sequence ID" value="AHZ10052.1"/>
    <property type="molecule type" value="Genomic_DNA"/>
</dbReference>
<organism evidence="1 2">
    <name type="scientific">Bacillus phage Hakuna</name>
    <dbReference type="NCBI Taxonomy" id="1486659"/>
    <lineage>
        <taxon>Viruses</taxon>
        <taxon>Duplodnaviria</taxon>
        <taxon>Heunggongvirae</taxon>
        <taxon>Uroviricota</taxon>
        <taxon>Caudoviricetes</taxon>
        <taxon>Herelleviridae</taxon>
        <taxon>Bastillevirinae</taxon>
        <taxon>Wphvirus</taxon>
        <taxon>Wphvirus hakuna</taxon>
    </lineage>
</organism>
<dbReference type="Proteomes" id="UP000026900">
    <property type="component" value="Segment"/>
</dbReference>
<accession>A0A024B0X9</accession>
<protein>
    <submittedName>
        <fullName evidence="1">Uncharacterized protein</fullName>
    </submittedName>
</protein>
<dbReference type="RefSeq" id="YP_009036483.1">
    <property type="nucleotide sequence ID" value="NC_024213.1"/>
</dbReference>
<sequence>MFKIIDTTLEDEFIEGKLTKKGNIKLTVIGREQSVHDDKITFKFKFTNEYTTRFVRLLEHISFGKVSEDIMNRNTFDFINSYNGSQVKFKTHVSMTGDTIMVSVVEDVDSVAKIVTLSITRKDAQAAVNAIDTKADELLKRRYRQ</sequence>
<evidence type="ECO:0000313" key="1">
    <source>
        <dbReference type="EMBL" id="AHZ10052.1"/>
    </source>
</evidence>
<keyword evidence="2" id="KW-1185">Reference proteome</keyword>
<reference evidence="2" key="1">
    <citation type="submission" date="2014-09" db="EMBL/GenBank/DDBJ databases">
        <authorList>
            <person name="Sauder A.B."/>
            <person name="McKenzie Q.R."/>
            <person name="Temple L.M."/>
            <person name="Alexis B.K."/>
            <person name="Al-Atrache Z."/>
            <person name="Lewis L.O."/>
            <person name="Loesser-Casey K.E."/>
            <person name="Mitchell K.J."/>
        </authorList>
    </citation>
    <scope>NUCLEOTIDE SEQUENCE [LARGE SCALE GENOMIC DNA]</scope>
</reference>
<evidence type="ECO:0000313" key="2">
    <source>
        <dbReference type="Proteomes" id="UP000026900"/>
    </source>
</evidence>
<dbReference type="GeneID" id="19526034"/>
<proteinExistence type="predicted"/>
<name>A0A024B0X9_9CAUD</name>